<gene>
    <name evidence="2" type="ORF">J2S23_001039</name>
</gene>
<dbReference type="Gene3D" id="2.40.160.200">
    <property type="entry name" value="LURP1-related"/>
    <property type="match status" value="1"/>
</dbReference>
<dbReference type="InterPro" id="IPR007612">
    <property type="entry name" value="LOR"/>
</dbReference>
<proteinExistence type="inferred from homology"/>
<comment type="similarity">
    <text evidence="1">Belongs to the LOR family.</text>
</comment>
<name>A0ABT9YS86_9STRE</name>
<dbReference type="Pfam" id="PF04525">
    <property type="entry name" value="LOR"/>
    <property type="match status" value="1"/>
</dbReference>
<dbReference type="InterPro" id="IPR025659">
    <property type="entry name" value="Tubby-like_C"/>
</dbReference>
<dbReference type="EMBL" id="JAUSTM010000008">
    <property type="protein sequence ID" value="MDQ0222487.1"/>
    <property type="molecule type" value="Genomic_DNA"/>
</dbReference>
<comment type="caution">
    <text evidence="2">The sequence shown here is derived from an EMBL/GenBank/DDBJ whole genome shotgun (WGS) entry which is preliminary data.</text>
</comment>
<dbReference type="Proteomes" id="UP001223079">
    <property type="component" value="Unassembled WGS sequence"/>
</dbReference>
<dbReference type="SUPFAM" id="SSF54518">
    <property type="entry name" value="Tubby C-terminal domain-like"/>
    <property type="match status" value="1"/>
</dbReference>
<evidence type="ECO:0000256" key="1">
    <source>
        <dbReference type="ARBA" id="ARBA00005437"/>
    </source>
</evidence>
<protein>
    <submittedName>
        <fullName evidence="2">Uncharacterized protein YxjI</fullName>
    </submittedName>
</protein>
<reference evidence="2 3" key="1">
    <citation type="submission" date="2023-07" db="EMBL/GenBank/DDBJ databases">
        <title>Genomic Encyclopedia of Type Strains, Phase IV (KMG-IV): sequencing the most valuable type-strain genomes for metagenomic binning, comparative biology and taxonomic classification.</title>
        <authorList>
            <person name="Goeker M."/>
        </authorList>
    </citation>
    <scope>NUCLEOTIDE SEQUENCE [LARGE SCALE GENOMIC DNA]</scope>
    <source>
        <strain evidence="2 3">DSM 105143</strain>
    </source>
</reference>
<sequence length="156" mass="17135">MKLVFQLTGSLVKHALDIYDEAETLVYKVRSKNLMFGAKSSITDASDNELAQIKQRVGLTYNYDIFKGDDKIANIKKKTVSVTPKFTISGLDWKLEGKFLTRQYTIKGEAGQMIAEIGKQGLLQGGGYECDIVDPTADPLIVVALVSAIDIAAMQK</sequence>
<keyword evidence="3" id="KW-1185">Reference proteome</keyword>
<dbReference type="RefSeq" id="WP_307121677.1">
    <property type="nucleotide sequence ID" value="NZ_JAUSTM010000008.1"/>
</dbReference>
<evidence type="ECO:0000313" key="3">
    <source>
        <dbReference type="Proteomes" id="UP001223079"/>
    </source>
</evidence>
<accession>A0ABT9YS86</accession>
<dbReference type="InterPro" id="IPR038595">
    <property type="entry name" value="LOR_sf"/>
</dbReference>
<evidence type="ECO:0000313" key="2">
    <source>
        <dbReference type="EMBL" id="MDQ0222487.1"/>
    </source>
</evidence>
<organism evidence="2 3">
    <name type="scientific">Streptococcus moroccensis</name>
    <dbReference type="NCBI Taxonomy" id="1451356"/>
    <lineage>
        <taxon>Bacteria</taxon>
        <taxon>Bacillati</taxon>
        <taxon>Bacillota</taxon>
        <taxon>Bacilli</taxon>
        <taxon>Lactobacillales</taxon>
        <taxon>Streptococcaceae</taxon>
        <taxon>Streptococcus</taxon>
    </lineage>
</organism>